<dbReference type="SUPFAM" id="SSF51556">
    <property type="entry name" value="Metallo-dependent hydrolases"/>
    <property type="match status" value="1"/>
</dbReference>
<keyword evidence="3" id="KW-1185">Reference proteome</keyword>
<evidence type="ECO:0000259" key="1">
    <source>
        <dbReference type="Pfam" id="PF07969"/>
    </source>
</evidence>
<dbReference type="InterPro" id="IPR033932">
    <property type="entry name" value="YtcJ-like"/>
</dbReference>
<proteinExistence type="predicted"/>
<dbReference type="Proteomes" id="UP000653674">
    <property type="component" value="Unassembled WGS sequence"/>
</dbReference>
<dbReference type="SUPFAM" id="SSF51338">
    <property type="entry name" value="Composite domain of metallo-dependent hydrolases"/>
    <property type="match status" value="1"/>
</dbReference>
<feature type="domain" description="Amidohydrolase 3" evidence="1">
    <location>
        <begin position="56"/>
        <end position="530"/>
    </location>
</feature>
<dbReference type="Pfam" id="PF07969">
    <property type="entry name" value="Amidohydro_3"/>
    <property type="match status" value="1"/>
</dbReference>
<gene>
    <name evidence="2" type="ORF">Pfl04_34990</name>
</gene>
<organism evidence="2 3">
    <name type="scientific">Planosporangium flavigriseum</name>
    <dbReference type="NCBI Taxonomy" id="373681"/>
    <lineage>
        <taxon>Bacteria</taxon>
        <taxon>Bacillati</taxon>
        <taxon>Actinomycetota</taxon>
        <taxon>Actinomycetes</taxon>
        <taxon>Micromonosporales</taxon>
        <taxon>Micromonosporaceae</taxon>
        <taxon>Planosporangium</taxon>
    </lineage>
</organism>
<comment type="caution">
    <text evidence="2">The sequence shown here is derived from an EMBL/GenBank/DDBJ whole genome shotgun (WGS) entry which is preliminary data.</text>
</comment>
<dbReference type="Gene3D" id="3.10.310.70">
    <property type="match status" value="1"/>
</dbReference>
<dbReference type="GO" id="GO:0016810">
    <property type="term" value="F:hydrolase activity, acting on carbon-nitrogen (but not peptide) bonds"/>
    <property type="evidence" value="ECO:0007669"/>
    <property type="project" value="InterPro"/>
</dbReference>
<dbReference type="PANTHER" id="PTHR22642:SF2">
    <property type="entry name" value="PROTEIN LONG AFTER FAR-RED 3"/>
    <property type="match status" value="1"/>
</dbReference>
<dbReference type="Gene3D" id="2.30.40.10">
    <property type="entry name" value="Urease, subunit C, domain 1"/>
    <property type="match status" value="1"/>
</dbReference>
<dbReference type="EMBL" id="BONU01000026">
    <property type="protein sequence ID" value="GIG75095.1"/>
    <property type="molecule type" value="Genomic_DNA"/>
</dbReference>
<accession>A0A8J3LQR1</accession>
<name>A0A8J3LQR1_9ACTN</name>
<reference evidence="2" key="1">
    <citation type="submission" date="2021-01" db="EMBL/GenBank/DDBJ databases">
        <title>Whole genome shotgun sequence of Planosporangium flavigriseum NBRC 105377.</title>
        <authorList>
            <person name="Komaki H."/>
            <person name="Tamura T."/>
        </authorList>
    </citation>
    <scope>NUCLEOTIDE SEQUENCE</scope>
    <source>
        <strain evidence="2">NBRC 105377</strain>
    </source>
</reference>
<dbReference type="InterPro" id="IPR032466">
    <property type="entry name" value="Metal_Hydrolase"/>
</dbReference>
<evidence type="ECO:0000313" key="2">
    <source>
        <dbReference type="EMBL" id="GIG75095.1"/>
    </source>
</evidence>
<dbReference type="InterPro" id="IPR011059">
    <property type="entry name" value="Metal-dep_hydrolase_composite"/>
</dbReference>
<dbReference type="AlphaFoldDB" id="A0A8J3LQR1"/>
<sequence length="533" mass="57127">MPDVRTRGADLVLTGGRVITMSPSRDTATALAVRDGRVLLVGTDSEVLAARHDGTQVVDLRGRTVVPGFIDGHTHVELTSYSRHIWTDVRGRSVEEVLQTIKELAAQTAPGEWIVLQGTFGQVLPDRQALDAATSAHPVAVRWSMHKCQLNSLALAVSGITRSTIAPPGSRIQRDSSGEPTGLIEEGWDLLNWRPALRDAVKPAIVETLTSLFLANGVTTVNEIVASPTGLSIYQELAETGTIPRMGLALTAAPGHQPLINATEFAALGFQSGFGDDRLRLAAIKIFVDGGRDGALRSSLMSSPALEWGLLTRTPQRLAEEVSEAAANGLQMWVHAIGDLAQEVAVSAIEQAALANPGVDHRSRIEHFANEMYEMSRLRRLVDAGGIAAPNIGFIMSEPDDPAKRLPPGVTKYAARTLKEVTGRIPGNSDTAGAQPFTCNPWFVMKCMLVRENKNGVLISPEEAVSLDDALASFTIDSAYATKQEHEKGSLEAGKFADFAVLAEDPYAMPAERLDEMVTEATVIGGKVVYGAF</sequence>
<dbReference type="Gene3D" id="3.20.20.140">
    <property type="entry name" value="Metal-dependent hydrolases"/>
    <property type="match status" value="1"/>
</dbReference>
<dbReference type="InterPro" id="IPR013108">
    <property type="entry name" value="Amidohydro_3"/>
</dbReference>
<dbReference type="RefSeq" id="WP_168078197.1">
    <property type="nucleotide sequence ID" value="NZ_BAAAQJ010000007.1"/>
</dbReference>
<dbReference type="PANTHER" id="PTHR22642">
    <property type="entry name" value="IMIDAZOLONEPROPIONASE"/>
    <property type="match status" value="1"/>
</dbReference>
<evidence type="ECO:0000313" key="3">
    <source>
        <dbReference type="Proteomes" id="UP000653674"/>
    </source>
</evidence>
<protein>
    <submittedName>
        <fullName evidence="2">Amidohydrolase</fullName>
    </submittedName>
</protein>
<dbReference type="CDD" id="cd01300">
    <property type="entry name" value="YtcJ_like"/>
    <property type="match status" value="1"/>
</dbReference>